<dbReference type="OrthoDB" id="10490843at2759"/>
<gene>
    <name evidence="3" type="ORF">B0A52_01778</name>
</gene>
<evidence type="ECO:0000256" key="1">
    <source>
        <dbReference type="SAM" id="MobiDB-lite"/>
    </source>
</evidence>
<keyword evidence="2" id="KW-1133">Transmembrane helix</keyword>
<feature type="region of interest" description="Disordered" evidence="1">
    <location>
        <begin position="25"/>
        <end position="130"/>
    </location>
</feature>
<sequence>MPPDLPLWDNEPRSRCCGDDVKYNFTSSSTTHQDLKSLSSKSAGDSRRDTSFNGDATKAIAMRLLTRPGLPLPRPFLNRGFSSRRRPPPPPPPPPSTANTRPTPSHNSTPPPPIQEPNPQSTVSVGTGRRTPQARPLVYSCAIFMIIGCGAITGAIFRNDHQVEAERARQEAGGEIDYQKHIDELQTKRAYLLGEQMQLERKIAGLREKRTIDDGGEGVGDSVVQQQGGGVGR</sequence>
<feature type="compositionally biased region" description="Low complexity" evidence="1">
    <location>
        <begin position="63"/>
        <end position="79"/>
    </location>
</feature>
<keyword evidence="2" id="KW-0812">Transmembrane</keyword>
<keyword evidence="2" id="KW-0472">Membrane</keyword>
<evidence type="ECO:0000313" key="4">
    <source>
        <dbReference type="Proteomes" id="UP000288859"/>
    </source>
</evidence>
<dbReference type="Proteomes" id="UP000288859">
    <property type="component" value="Unassembled WGS sequence"/>
</dbReference>
<name>A0A438NG03_EXOME</name>
<protein>
    <submittedName>
        <fullName evidence="3">Uncharacterized protein</fullName>
    </submittedName>
</protein>
<reference evidence="3 4" key="1">
    <citation type="submission" date="2017-03" db="EMBL/GenBank/DDBJ databases">
        <title>Genomes of endolithic fungi from Antarctica.</title>
        <authorList>
            <person name="Coleine C."/>
            <person name="Masonjones S."/>
            <person name="Stajich J.E."/>
        </authorList>
    </citation>
    <scope>NUCLEOTIDE SEQUENCE [LARGE SCALE GENOMIC DNA]</scope>
    <source>
        <strain evidence="3 4">CCFEE 6314</strain>
    </source>
</reference>
<proteinExistence type="predicted"/>
<accession>A0A438NG03</accession>
<dbReference type="VEuPathDB" id="FungiDB:PV10_07140"/>
<comment type="caution">
    <text evidence="3">The sequence shown here is derived from an EMBL/GenBank/DDBJ whole genome shotgun (WGS) entry which is preliminary data.</text>
</comment>
<feature type="compositionally biased region" description="Low complexity" evidence="1">
    <location>
        <begin position="97"/>
        <end position="108"/>
    </location>
</feature>
<feature type="transmembrane region" description="Helical" evidence="2">
    <location>
        <begin position="137"/>
        <end position="157"/>
    </location>
</feature>
<evidence type="ECO:0000256" key="2">
    <source>
        <dbReference type="SAM" id="Phobius"/>
    </source>
</evidence>
<organism evidence="3 4">
    <name type="scientific">Exophiala mesophila</name>
    <name type="common">Black yeast-like fungus</name>
    <dbReference type="NCBI Taxonomy" id="212818"/>
    <lineage>
        <taxon>Eukaryota</taxon>
        <taxon>Fungi</taxon>
        <taxon>Dikarya</taxon>
        <taxon>Ascomycota</taxon>
        <taxon>Pezizomycotina</taxon>
        <taxon>Eurotiomycetes</taxon>
        <taxon>Chaetothyriomycetidae</taxon>
        <taxon>Chaetothyriales</taxon>
        <taxon>Herpotrichiellaceae</taxon>
        <taxon>Exophiala</taxon>
    </lineage>
</organism>
<feature type="compositionally biased region" description="Polar residues" evidence="1">
    <location>
        <begin position="25"/>
        <end position="43"/>
    </location>
</feature>
<feature type="region of interest" description="Disordered" evidence="1">
    <location>
        <begin position="211"/>
        <end position="233"/>
    </location>
</feature>
<evidence type="ECO:0000313" key="3">
    <source>
        <dbReference type="EMBL" id="RVX74651.1"/>
    </source>
</evidence>
<dbReference type="AlphaFoldDB" id="A0A438NG03"/>
<dbReference type="EMBL" id="NAJM01000004">
    <property type="protein sequence ID" value="RVX74651.1"/>
    <property type="molecule type" value="Genomic_DNA"/>
</dbReference>